<dbReference type="Pfam" id="PF00561">
    <property type="entry name" value="Abhydrolase_1"/>
    <property type="match status" value="1"/>
</dbReference>
<evidence type="ECO:0000313" key="3">
    <source>
        <dbReference type="Proteomes" id="UP000183407"/>
    </source>
</evidence>
<dbReference type="PANTHER" id="PTHR43194">
    <property type="entry name" value="HYDROLASE ALPHA/BETA FOLD FAMILY"/>
    <property type="match status" value="1"/>
</dbReference>
<dbReference type="InterPro" id="IPR050228">
    <property type="entry name" value="Carboxylesterase_BioH"/>
</dbReference>
<dbReference type="Gene3D" id="3.40.50.1820">
    <property type="entry name" value="alpha/beta hydrolase"/>
    <property type="match status" value="1"/>
</dbReference>
<dbReference type="PRINTS" id="PR00412">
    <property type="entry name" value="EPOXHYDRLASE"/>
</dbReference>
<dbReference type="EMBL" id="FNTL01000004">
    <property type="protein sequence ID" value="SED10879.1"/>
    <property type="molecule type" value="Genomic_DNA"/>
</dbReference>
<feature type="domain" description="AB hydrolase-1" evidence="1">
    <location>
        <begin position="31"/>
        <end position="264"/>
    </location>
</feature>
<evidence type="ECO:0000313" key="2">
    <source>
        <dbReference type="EMBL" id="SED10879.1"/>
    </source>
</evidence>
<proteinExistence type="predicted"/>
<gene>
    <name evidence="2" type="ORF">SAMN04490220_3522</name>
</gene>
<dbReference type="InterPro" id="IPR029058">
    <property type="entry name" value="AB_hydrolase_fold"/>
</dbReference>
<dbReference type="GO" id="GO:0003824">
    <property type="term" value="F:catalytic activity"/>
    <property type="evidence" value="ECO:0007669"/>
    <property type="project" value="InterPro"/>
</dbReference>
<dbReference type="AlphaFoldDB" id="A0A1H4XZ11"/>
<dbReference type="Proteomes" id="UP000183407">
    <property type="component" value="Unassembled WGS sequence"/>
</dbReference>
<reference evidence="3" key="1">
    <citation type="submission" date="2016-10" db="EMBL/GenBank/DDBJ databases">
        <authorList>
            <person name="Varghese N."/>
        </authorList>
    </citation>
    <scope>NUCLEOTIDE SEQUENCE [LARGE SCALE GENOMIC DNA]</scope>
    <source>
        <strain evidence="3">DSM 44719</strain>
    </source>
</reference>
<organism evidence="2 3">
    <name type="scientific">Rhodococcus jostii</name>
    <dbReference type="NCBI Taxonomy" id="132919"/>
    <lineage>
        <taxon>Bacteria</taxon>
        <taxon>Bacillati</taxon>
        <taxon>Actinomycetota</taxon>
        <taxon>Actinomycetes</taxon>
        <taxon>Mycobacteriales</taxon>
        <taxon>Nocardiaceae</taxon>
        <taxon>Rhodococcus</taxon>
    </lineage>
</organism>
<sequence>MPLTTLRTELRGDGVVLTADRWEPTSPRKGIVLLLHGGGQTRHSWQRTGIRLADNGWCALAIDARGHGDSEWAEDGDYGTDAHARDLAAVVADLGEPPVLVGASMGGMASLVAQGDRAIGRALVLVDITPRAEPGGLAKITAFMQSGLAGFDTLDDALAAVVAYNPHRRRPPRIEGLRKNLRHRDGRWYWHWDPRMITHRENSVDEAATREARARAAARAVTVPTLLIRGAQSDVVSTDGARDLLELIPTARQIDVGGAGHMVSGDDNDLLSDGLLDFLDEEVAYTHKVTTTRYDSPHHAK</sequence>
<protein>
    <submittedName>
        <fullName evidence="2">Pimeloyl-ACP methyl ester carboxylesterase</fullName>
    </submittedName>
</protein>
<dbReference type="RefSeq" id="WP_073365600.1">
    <property type="nucleotide sequence ID" value="NZ_FNTL01000004.1"/>
</dbReference>
<dbReference type="OrthoDB" id="63519at2"/>
<name>A0A1H4XZ11_RHOJO</name>
<dbReference type="PANTHER" id="PTHR43194:SF2">
    <property type="entry name" value="PEROXISOMAL MEMBRANE PROTEIN LPX1"/>
    <property type="match status" value="1"/>
</dbReference>
<dbReference type="PRINTS" id="PR00111">
    <property type="entry name" value="ABHYDROLASE"/>
</dbReference>
<dbReference type="InterPro" id="IPR000073">
    <property type="entry name" value="AB_hydrolase_1"/>
</dbReference>
<dbReference type="InterPro" id="IPR000639">
    <property type="entry name" value="Epox_hydrolase-like"/>
</dbReference>
<accession>A0A1H4XZ11</accession>
<dbReference type="SUPFAM" id="SSF53474">
    <property type="entry name" value="alpha/beta-Hydrolases"/>
    <property type="match status" value="1"/>
</dbReference>
<evidence type="ECO:0000259" key="1">
    <source>
        <dbReference type="Pfam" id="PF00561"/>
    </source>
</evidence>